<organism evidence="1">
    <name type="scientific">marine sediment metagenome</name>
    <dbReference type="NCBI Taxonomy" id="412755"/>
    <lineage>
        <taxon>unclassified sequences</taxon>
        <taxon>metagenomes</taxon>
        <taxon>ecological metagenomes</taxon>
    </lineage>
</organism>
<dbReference type="EMBL" id="LAZR01022648">
    <property type="protein sequence ID" value="KKL81144.1"/>
    <property type="molecule type" value="Genomic_DNA"/>
</dbReference>
<dbReference type="InterPro" id="IPR036390">
    <property type="entry name" value="WH_DNA-bd_sf"/>
</dbReference>
<evidence type="ECO:0008006" key="2">
    <source>
        <dbReference type="Google" id="ProtNLM"/>
    </source>
</evidence>
<comment type="caution">
    <text evidence="1">The sequence shown here is derived from an EMBL/GenBank/DDBJ whole genome shotgun (WGS) entry which is preliminary data.</text>
</comment>
<dbReference type="AlphaFoldDB" id="A0A0F9F3Y4"/>
<dbReference type="InterPro" id="IPR036388">
    <property type="entry name" value="WH-like_DNA-bd_sf"/>
</dbReference>
<protein>
    <recommendedName>
        <fullName evidence="2">ArnR1-like winged helix-turn-helix domain-containing protein</fullName>
    </recommendedName>
</protein>
<gene>
    <name evidence="1" type="ORF">LCGC14_1997710</name>
</gene>
<sequence>MPLLGKTIDKKNSRDWYYALMDYGNMLKKKFPELNKKSTHYRKQSSFKGSNRQIRGEFLKILIKKKVLSESEIRKHFKNINYQKMKQILNQLEKEGFIKREEDAFRFVK</sequence>
<dbReference type="SUPFAM" id="SSF46785">
    <property type="entry name" value="Winged helix' DNA-binding domain"/>
    <property type="match status" value="1"/>
</dbReference>
<name>A0A0F9F3Y4_9ZZZZ</name>
<reference evidence="1" key="1">
    <citation type="journal article" date="2015" name="Nature">
        <title>Complex archaea that bridge the gap between prokaryotes and eukaryotes.</title>
        <authorList>
            <person name="Spang A."/>
            <person name="Saw J.H."/>
            <person name="Jorgensen S.L."/>
            <person name="Zaremba-Niedzwiedzka K."/>
            <person name="Martijn J."/>
            <person name="Lind A.E."/>
            <person name="van Eijk R."/>
            <person name="Schleper C."/>
            <person name="Guy L."/>
            <person name="Ettema T.J."/>
        </authorList>
    </citation>
    <scope>NUCLEOTIDE SEQUENCE</scope>
</reference>
<dbReference type="Gene3D" id="1.10.10.10">
    <property type="entry name" value="Winged helix-like DNA-binding domain superfamily/Winged helix DNA-binding domain"/>
    <property type="match status" value="1"/>
</dbReference>
<evidence type="ECO:0000313" key="1">
    <source>
        <dbReference type="EMBL" id="KKL81144.1"/>
    </source>
</evidence>
<proteinExistence type="predicted"/>
<accession>A0A0F9F3Y4</accession>